<dbReference type="GO" id="GO:0004298">
    <property type="term" value="F:threonine-type endopeptidase activity"/>
    <property type="evidence" value="ECO:0007669"/>
    <property type="project" value="InterPro"/>
</dbReference>
<dbReference type="GeneID" id="25904041"/>
<dbReference type="InterPro" id="IPR029055">
    <property type="entry name" value="Ntn_hydrolases_N"/>
</dbReference>
<protein>
    <submittedName>
        <fullName evidence="3">Uncharacterized protein</fullName>
    </submittedName>
</protein>
<dbReference type="PANTHER" id="PTHR10188">
    <property type="entry name" value="L-ASPARAGINASE"/>
    <property type="match status" value="1"/>
</dbReference>
<evidence type="ECO:0000313" key="4">
    <source>
        <dbReference type="Proteomes" id="UP000054560"/>
    </source>
</evidence>
<dbReference type="STRING" id="667725.A0A0L0G5C0"/>
<dbReference type="Proteomes" id="UP000054560">
    <property type="component" value="Unassembled WGS sequence"/>
</dbReference>
<proteinExistence type="predicted"/>
<gene>
    <name evidence="3" type="ORF">SARC_03537</name>
</gene>
<dbReference type="PANTHER" id="PTHR10188:SF8">
    <property type="entry name" value="THREONINE ASPARTASE 1"/>
    <property type="match status" value="1"/>
</dbReference>
<feature type="active site" description="Nucleophile" evidence="1">
    <location>
        <position position="203"/>
    </location>
</feature>
<dbReference type="GO" id="GO:0051604">
    <property type="term" value="P:protein maturation"/>
    <property type="evidence" value="ECO:0007669"/>
    <property type="project" value="TreeGrafter"/>
</dbReference>
<dbReference type="GO" id="GO:0005737">
    <property type="term" value="C:cytoplasm"/>
    <property type="evidence" value="ECO:0007669"/>
    <property type="project" value="TreeGrafter"/>
</dbReference>
<dbReference type="OrthoDB" id="2262349at2759"/>
<keyword evidence="4" id="KW-1185">Reference proteome</keyword>
<dbReference type="InterPro" id="IPR000246">
    <property type="entry name" value="Peptidase_T2"/>
</dbReference>
<name>A0A0L0G5C0_9EUKA</name>
<dbReference type="SUPFAM" id="SSF56235">
    <property type="entry name" value="N-terminal nucleophile aminohydrolases (Ntn hydrolases)"/>
    <property type="match status" value="1"/>
</dbReference>
<evidence type="ECO:0000256" key="1">
    <source>
        <dbReference type="PIRSR" id="PIRSR600246-1"/>
    </source>
</evidence>
<evidence type="ECO:0000256" key="2">
    <source>
        <dbReference type="PIRSR" id="PIRSR600246-3"/>
    </source>
</evidence>
<dbReference type="RefSeq" id="XP_014158139.1">
    <property type="nucleotide sequence ID" value="XM_014302664.1"/>
</dbReference>
<sequence>MQPFVAIHIGAGYHSTQNEAKYKKLCTMASDAAIEAMKAGASATLGVCAAIRVLEDSSLTNAGYGSNLNADGYVECDAGIMEGSNGLSGGVAAVRGVDNPIDLAYEVMKCQADGSCAGLIPPLLLCGDGARAFAKKRMPQHLAYDAELDSHHITESSRQKYKSNKQTLRDWREARVASLQSDAGDDCLAKNSKRARTDFTQDTVGAICSDSNGSVTSGVSSGGISLKMPGRVGEAALYGCGCYADSDPQKSKDQERGSEPSGVGVSISGTGEYIQRSMLALNCGQQLARENDADPATTLHGTITREMLDCRFLRNVKAKPVGVLAVKRNVEGLEVIYAHNTASFGLGYRLGDAKAVAIMSRLDSLSANTLKTSSIFCKYA</sequence>
<organism evidence="3 4">
    <name type="scientific">Sphaeroforma arctica JP610</name>
    <dbReference type="NCBI Taxonomy" id="667725"/>
    <lineage>
        <taxon>Eukaryota</taxon>
        <taxon>Ichthyosporea</taxon>
        <taxon>Ichthyophonida</taxon>
        <taxon>Sphaeroforma</taxon>
    </lineage>
</organism>
<accession>A0A0L0G5C0</accession>
<dbReference type="AlphaFoldDB" id="A0A0L0G5C0"/>
<dbReference type="Pfam" id="PF01112">
    <property type="entry name" value="Asparaginase_2"/>
    <property type="match status" value="1"/>
</dbReference>
<dbReference type="Gene3D" id="3.60.20.30">
    <property type="entry name" value="(Glycosyl)asparaginase"/>
    <property type="match status" value="1"/>
</dbReference>
<evidence type="ECO:0000313" key="3">
    <source>
        <dbReference type="EMBL" id="KNC84237.1"/>
    </source>
</evidence>
<dbReference type="InterPro" id="IPR037464">
    <property type="entry name" value="Taspase1"/>
</dbReference>
<feature type="site" description="Cleavage; by autolysis" evidence="2">
    <location>
        <begin position="202"/>
        <end position="203"/>
    </location>
</feature>
<dbReference type="CDD" id="cd04514">
    <property type="entry name" value="Taspase1_like"/>
    <property type="match status" value="1"/>
</dbReference>
<dbReference type="EMBL" id="KQ241778">
    <property type="protein sequence ID" value="KNC84237.1"/>
    <property type="molecule type" value="Genomic_DNA"/>
</dbReference>
<reference evidence="3 4" key="1">
    <citation type="submission" date="2011-02" db="EMBL/GenBank/DDBJ databases">
        <title>The Genome Sequence of Sphaeroforma arctica JP610.</title>
        <authorList>
            <consortium name="The Broad Institute Genome Sequencing Platform"/>
            <person name="Russ C."/>
            <person name="Cuomo C."/>
            <person name="Young S.K."/>
            <person name="Zeng Q."/>
            <person name="Gargeya S."/>
            <person name="Alvarado L."/>
            <person name="Berlin A."/>
            <person name="Chapman S.B."/>
            <person name="Chen Z."/>
            <person name="Freedman E."/>
            <person name="Gellesch M."/>
            <person name="Goldberg J."/>
            <person name="Griggs A."/>
            <person name="Gujja S."/>
            <person name="Heilman E."/>
            <person name="Heiman D."/>
            <person name="Howarth C."/>
            <person name="Mehta T."/>
            <person name="Neiman D."/>
            <person name="Pearson M."/>
            <person name="Roberts A."/>
            <person name="Saif S."/>
            <person name="Shea T."/>
            <person name="Shenoy N."/>
            <person name="Sisk P."/>
            <person name="Stolte C."/>
            <person name="Sykes S."/>
            <person name="White J."/>
            <person name="Yandava C."/>
            <person name="Burger G."/>
            <person name="Gray M.W."/>
            <person name="Holland P.W.H."/>
            <person name="King N."/>
            <person name="Lang F.B.F."/>
            <person name="Roger A.J."/>
            <person name="Ruiz-Trillo I."/>
            <person name="Haas B."/>
            <person name="Nusbaum C."/>
            <person name="Birren B."/>
        </authorList>
    </citation>
    <scope>NUCLEOTIDE SEQUENCE [LARGE SCALE GENOMIC DNA]</scope>
    <source>
        <strain evidence="3 4">JP610</strain>
    </source>
</reference>
<dbReference type="eggNOG" id="KOG1592">
    <property type="taxonomic scope" value="Eukaryota"/>
</dbReference>